<feature type="disulfide bond" evidence="9">
    <location>
        <begin position="24"/>
        <end position="85"/>
    </location>
</feature>
<dbReference type="PROSITE" id="PS50287">
    <property type="entry name" value="SRCR_2"/>
    <property type="match status" value="2"/>
</dbReference>
<dbReference type="InterPro" id="IPR036772">
    <property type="entry name" value="SRCR-like_dom_sf"/>
</dbReference>
<evidence type="ECO:0000256" key="7">
    <source>
        <dbReference type="ARBA" id="ARBA00023157"/>
    </source>
</evidence>
<keyword evidence="5" id="KW-1133">Transmembrane helix</keyword>
<evidence type="ECO:0000256" key="4">
    <source>
        <dbReference type="ARBA" id="ARBA00022737"/>
    </source>
</evidence>
<keyword evidence="6" id="KW-0472">Membrane</keyword>
<evidence type="ECO:0000256" key="3">
    <source>
        <dbReference type="ARBA" id="ARBA00022729"/>
    </source>
</evidence>
<proteinExistence type="predicted"/>
<dbReference type="PANTHER" id="PTHR19331:SF465">
    <property type="entry name" value="EGG PEPTIDE SPERACT RECEPTOR"/>
    <property type="match status" value="1"/>
</dbReference>
<evidence type="ECO:0000313" key="11">
    <source>
        <dbReference type="EMBL" id="KAF7478720.1"/>
    </source>
</evidence>
<dbReference type="Proteomes" id="UP000662637">
    <property type="component" value="Unassembled WGS sequence"/>
</dbReference>
<keyword evidence="7 9" id="KW-1015">Disulfide bond</keyword>
<keyword evidence="4" id="KW-0677">Repeat</keyword>
<dbReference type="SUPFAM" id="SSF56487">
    <property type="entry name" value="SRCR-like"/>
    <property type="match status" value="2"/>
</dbReference>
<dbReference type="Pfam" id="PF00530">
    <property type="entry name" value="SRCR"/>
    <property type="match status" value="1"/>
</dbReference>
<evidence type="ECO:0000256" key="5">
    <source>
        <dbReference type="ARBA" id="ARBA00022989"/>
    </source>
</evidence>
<dbReference type="InterPro" id="IPR001190">
    <property type="entry name" value="SRCR"/>
</dbReference>
<comment type="caution">
    <text evidence="11">The sequence shown here is derived from an EMBL/GenBank/DDBJ whole genome shotgun (WGS) entry which is preliminary data.</text>
</comment>
<dbReference type="EMBL" id="WJEC01001470">
    <property type="protein sequence ID" value="KAF7478720.1"/>
    <property type="molecule type" value="Genomic_DNA"/>
</dbReference>
<name>A0A834QHX9_MARMO</name>
<organism evidence="11 12">
    <name type="scientific">Marmota monax</name>
    <name type="common">Woodchuck</name>
    <dbReference type="NCBI Taxonomy" id="9995"/>
    <lineage>
        <taxon>Eukaryota</taxon>
        <taxon>Metazoa</taxon>
        <taxon>Chordata</taxon>
        <taxon>Craniata</taxon>
        <taxon>Vertebrata</taxon>
        <taxon>Euteleostomi</taxon>
        <taxon>Mammalia</taxon>
        <taxon>Eutheria</taxon>
        <taxon>Euarchontoglires</taxon>
        <taxon>Glires</taxon>
        <taxon>Rodentia</taxon>
        <taxon>Sciuromorpha</taxon>
        <taxon>Sciuridae</taxon>
        <taxon>Xerinae</taxon>
        <taxon>Marmotini</taxon>
        <taxon>Marmota</taxon>
    </lineage>
</organism>
<comment type="caution">
    <text evidence="9">Lacks conserved residue(s) required for the propagation of feature annotation.</text>
</comment>
<dbReference type="PRINTS" id="PR00258">
    <property type="entry name" value="SPERACTRCPTR"/>
</dbReference>
<dbReference type="FunFam" id="3.10.250.10:FF:000016">
    <property type="entry name" value="Scavenger receptor cysteine-rich protein type 12"/>
    <property type="match status" value="1"/>
</dbReference>
<evidence type="ECO:0000256" key="1">
    <source>
        <dbReference type="ARBA" id="ARBA00004167"/>
    </source>
</evidence>
<accession>A0A834QHX9</accession>
<evidence type="ECO:0000256" key="2">
    <source>
        <dbReference type="ARBA" id="ARBA00022692"/>
    </source>
</evidence>
<keyword evidence="2" id="KW-0812">Transmembrane</keyword>
<feature type="domain" description="SRCR" evidence="10">
    <location>
        <begin position="128"/>
        <end position="164"/>
    </location>
</feature>
<keyword evidence="3" id="KW-0732">Signal</keyword>
<evidence type="ECO:0000256" key="6">
    <source>
        <dbReference type="ARBA" id="ARBA00023136"/>
    </source>
</evidence>
<dbReference type="Gene3D" id="3.10.250.10">
    <property type="entry name" value="SRCR-like domain"/>
    <property type="match status" value="2"/>
</dbReference>
<evidence type="ECO:0000256" key="9">
    <source>
        <dbReference type="PROSITE-ProRule" id="PRU00196"/>
    </source>
</evidence>
<feature type="disulfide bond" evidence="9">
    <location>
        <begin position="55"/>
        <end position="65"/>
    </location>
</feature>
<dbReference type="SMART" id="SM00202">
    <property type="entry name" value="SR"/>
    <property type="match status" value="1"/>
</dbReference>
<feature type="domain" description="SRCR" evidence="10">
    <location>
        <begin position="1"/>
        <end position="86"/>
    </location>
</feature>
<protein>
    <recommendedName>
        <fullName evidence="10">SRCR domain-containing protein</fullName>
    </recommendedName>
</protein>
<evidence type="ECO:0000313" key="12">
    <source>
        <dbReference type="Proteomes" id="UP000662637"/>
    </source>
</evidence>
<dbReference type="PANTHER" id="PTHR19331">
    <property type="entry name" value="SCAVENGER RECEPTOR DOMAIN-CONTAINING"/>
    <property type="match status" value="1"/>
</dbReference>
<gene>
    <name evidence="11" type="ORF">GHT09_010083</name>
</gene>
<reference evidence="11" key="1">
    <citation type="submission" date="2020-08" db="EMBL/GenBank/DDBJ databases">
        <authorList>
            <person name="Shumante A."/>
            <person name="Zimin A.V."/>
            <person name="Puiu D."/>
            <person name="Salzberg S.L."/>
        </authorList>
    </citation>
    <scope>NUCLEOTIDE SEQUENCE</scope>
    <source>
        <strain evidence="11">WC2-LM</strain>
        <tissue evidence="11">Liver</tissue>
    </source>
</reference>
<dbReference type="AlphaFoldDB" id="A0A834QHX9"/>
<keyword evidence="8" id="KW-0325">Glycoprotein</keyword>
<evidence type="ECO:0000256" key="8">
    <source>
        <dbReference type="ARBA" id="ARBA00023180"/>
    </source>
</evidence>
<dbReference type="GO" id="GO:0016020">
    <property type="term" value="C:membrane"/>
    <property type="evidence" value="ECO:0007669"/>
    <property type="project" value="UniProtKB-SubCell"/>
</dbReference>
<evidence type="ECO:0000259" key="10">
    <source>
        <dbReference type="PROSITE" id="PS50287"/>
    </source>
</evidence>
<sequence>MAPDGMWGRVLDNAWDLLAASVVCRQLGCGGAERAYDAPTPGRGVVRVWLSRVRCVGSETHLTQCNVSTSQLVPAGVSRDVGVVCSGECGNSCSPSSLAPRVQALLTQSLRREPPGTAGRWAGSLRRSDAWHLQDAPVVCRQLGCGHALSALGSAHFGVGAGPI</sequence>
<comment type="subcellular location">
    <subcellularLocation>
        <location evidence="1">Membrane</location>
        <topology evidence="1">Single-pass membrane protein</topology>
    </subcellularLocation>
</comment>